<dbReference type="RefSeq" id="WP_282767334.1">
    <property type="nucleotide sequence ID" value="NZ_JASCTH010000059.1"/>
</dbReference>
<feature type="domain" description="UspA" evidence="1">
    <location>
        <begin position="13"/>
        <end position="141"/>
    </location>
</feature>
<proteinExistence type="predicted"/>
<evidence type="ECO:0000259" key="1">
    <source>
        <dbReference type="Pfam" id="PF00582"/>
    </source>
</evidence>
<keyword evidence="3" id="KW-1185">Reference proteome</keyword>
<name>A0ABT6X1I8_9ACTN</name>
<dbReference type="Pfam" id="PF00582">
    <property type="entry name" value="Usp"/>
    <property type="match status" value="1"/>
</dbReference>
<dbReference type="EMBL" id="JASCTH010000059">
    <property type="protein sequence ID" value="MDI6105869.1"/>
    <property type="molecule type" value="Genomic_DNA"/>
</dbReference>
<gene>
    <name evidence="2" type="ORF">QLQ12_45590</name>
</gene>
<evidence type="ECO:0000313" key="2">
    <source>
        <dbReference type="EMBL" id="MDI6105869.1"/>
    </source>
</evidence>
<sequence length="300" mass="31748">MNRVVSVQEKLPVVIGVDGTPAASHVVDLAAAEAAYRGAPLVVVHAWPGRHFGLPRPRATVPDRAEGEHLLDLAARRARQVEPQLKVTTALMDEGPAEALLRWSSQACLLVVGHRDERLAHHGWGPTAAYLAHHSICPLLVNRGPAPSRGPVIVAVSGRHTTTLRQAYEAAAHTGSTLTAVHVTASGRGATTRDTGRATAEHRLDAALSACGASWPDVPVTRMLIGENDIAYTLERAAWRGCLLVAGMGHKGWVVEALYRSGGVTSTGRRLCPVLLVPPARPNVALPPRTAAARRATLTG</sequence>
<accession>A0ABT6X1I8</accession>
<reference evidence="2 3" key="1">
    <citation type="submission" date="2023-05" db="EMBL/GenBank/DDBJ databases">
        <title>Actinoplanes sp. NEAU-A12 genome sequencing.</title>
        <authorList>
            <person name="Wang Z.-S."/>
        </authorList>
    </citation>
    <scope>NUCLEOTIDE SEQUENCE [LARGE SCALE GENOMIC DNA]</scope>
    <source>
        <strain evidence="2 3">NEAU-A12</strain>
    </source>
</reference>
<comment type="caution">
    <text evidence="2">The sequence shown here is derived from an EMBL/GenBank/DDBJ whole genome shotgun (WGS) entry which is preliminary data.</text>
</comment>
<protein>
    <submittedName>
        <fullName evidence="2">Universal stress protein</fullName>
    </submittedName>
</protein>
<dbReference type="SUPFAM" id="SSF52402">
    <property type="entry name" value="Adenine nucleotide alpha hydrolases-like"/>
    <property type="match status" value="2"/>
</dbReference>
<dbReference type="Gene3D" id="3.40.50.620">
    <property type="entry name" value="HUPs"/>
    <property type="match status" value="2"/>
</dbReference>
<dbReference type="InterPro" id="IPR014729">
    <property type="entry name" value="Rossmann-like_a/b/a_fold"/>
</dbReference>
<organism evidence="2 3">
    <name type="scientific">Actinoplanes sandaracinus</name>
    <dbReference type="NCBI Taxonomy" id="3045177"/>
    <lineage>
        <taxon>Bacteria</taxon>
        <taxon>Bacillati</taxon>
        <taxon>Actinomycetota</taxon>
        <taxon>Actinomycetes</taxon>
        <taxon>Micromonosporales</taxon>
        <taxon>Micromonosporaceae</taxon>
        <taxon>Actinoplanes</taxon>
    </lineage>
</organism>
<evidence type="ECO:0000313" key="3">
    <source>
        <dbReference type="Proteomes" id="UP001241758"/>
    </source>
</evidence>
<dbReference type="InterPro" id="IPR006016">
    <property type="entry name" value="UspA"/>
</dbReference>
<dbReference type="Proteomes" id="UP001241758">
    <property type="component" value="Unassembled WGS sequence"/>
</dbReference>